<feature type="compositionally biased region" description="Low complexity" evidence="1">
    <location>
        <begin position="283"/>
        <end position="330"/>
    </location>
</feature>
<organism evidence="4 5">
    <name type="scientific">Fusarium ambrosium</name>
    <dbReference type="NCBI Taxonomy" id="131363"/>
    <lineage>
        <taxon>Eukaryota</taxon>
        <taxon>Fungi</taxon>
        <taxon>Dikarya</taxon>
        <taxon>Ascomycota</taxon>
        <taxon>Pezizomycotina</taxon>
        <taxon>Sordariomycetes</taxon>
        <taxon>Hypocreomycetidae</taxon>
        <taxon>Hypocreales</taxon>
        <taxon>Nectriaceae</taxon>
        <taxon>Fusarium</taxon>
        <taxon>Fusarium solani species complex</taxon>
    </lineage>
</organism>
<feature type="compositionally biased region" description="Low complexity" evidence="1">
    <location>
        <begin position="257"/>
        <end position="271"/>
    </location>
</feature>
<proteinExistence type="predicted"/>
<feature type="signal peptide" evidence="2">
    <location>
        <begin position="1"/>
        <end position="17"/>
    </location>
</feature>
<evidence type="ECO:0000259" key="3">
    <source>
        <dbReference type="Pfam" id="PF03443"/>
    </source>
</evidence>
<evidence type="ECO:0000313" key="5">
    <source>
        <dbReference type="Proteomes" id="UP000288429"/>
    </source>
</evidence>
<feature type="chain" id="PRO_5019578271" description="Auxiliary Activity family 9 catalytic domain-containing protein" evidence="2">
    <location>
        <begin position="18"/>
        <end position="429"/>
    </location>
</feature>
<reference evidence="4 5" key="1">
    <citation type="submission" date="2017-06" db="EMBL/GenBank/DDBJ databases">
        <title>Cmopartive genomic analysis of Ambrosia Fusariam Clade fungi.</title>
        <authorList>
            <person name="Stajich J.E."/>
            <person name="Carrillo J."/>
            <person name="Kijimoto T."/>
            <person name="Eskalen A."/>
            <person name="O'Donnell K."/>
            <person name="Kasson M."/>
        </authorList>
    </citation>
    <scope>NUCLEOTIDE SEQUENCE [LARGE SCALE GENOMIC DNA]</scope>
    <source>
        <strain evidence="4 5">NRRL 20438</strain>
    </source>
</reference>
<gene>
    <name evidence="4" type="ORF">CDV31_012186</name>
</gene>
<evidence type="ECO:0000256" key="1">
    <source>
        <dbReference type="SAM" id="MobiDB-lite"/>
    </source>
</evidence>
<keyword evidence="2" id="KW-0732">Signal</keyword>
<dbReference type="PANTHER" id="PTHR36182:SF2">
    <property type="entry name" value="LYTIC POLYSACCHARIDE MONOOXYGENASE"/>
    <property type="match status" value="1"/>
</dbReference>
<feature type="region of interest" description="Disordered" evidence="1">
    <location>
        <begin position="191"/>
        <end position="364"/>
    </location>
</feature>
<evidence type="ECO:0000313" key="4">
    <source>
        <dbReference type="EMBL" id="RSL99420.1"/>
    </source>
</evidence>
<dbReference type="EMBL" id="NIZV01000221">
    <property type="protein sequence ID" value="RSL99420.1"/>
    <property type="molecule type" value="Genomic_DNA"/>
</dbReference>
<dbReference type="Proteomes" id="UP000288429">
    <property type="component" value="Unassembled WGS sequence"/>
</dbReference>
<dbReference type="Gene3D" id="2.70.50.70">
    <property type="match status" value="1"/>
</dbReference>
<name>A0A428TBL6_9HYPO</name>
<sequence>MFAKTFTLASLATFASAHMLMNNPVPYGKSTLSNGPLDASGSDFPCKQRTGVYEAQGASNVYAQGSTQELSFTGQAVHGGGSCQISITTDKNPDKNSVWKVIKSIEGGCPAKGQAGNMGDDANAEDPYKYEYTIPKELAAGDYTIAWTWFNKVGNREMYMNCAPLTVTGSGGSKDHLDSLPDMFVANIGNNCGTEPDTDLQFPSPGDDVDRFNGATEAWAKPTGSCPAGSGSGSGGSDSPAATSANDSPASTGGSGAQPTEAQPQPTQAPEKSIPGGVFITVSQPAASQPAASEPAASEPAMSQPVMSQPAAEEPAATQAPTTTAAPATPSYGSGDGSESGNGSGDDTGSGSDSGSGSSSGFAAGTACTTEGEWNCIGGSSFQRCASGAWTATQQLSGGVSCTPGQAADIGLTAKRGLRAMRRVTRFRA</sequence>
<dbReference type="Pfam" id="PF03443">
    <property type="entry name" value="AA9"/>
    <property type="match status" value="1"/>
</dbReference>
<dbReference type="PANTHER" id="PTHR36182">
    <property type="entry name" value="PROTEIN, PUTATIVE (AFU_ORTHOLOGUE AFUA_6G10930)-RELATED"/>
    <property type="match status" value="1"/>
</dbReference>
<feature type="compositionally biased region" description="Gly residues" evidence="1">
    <location>
        <begin position="334"/>
        <end position="354"/>
    </location>
</feature>
<keyword evidence="5" id="KW-1185">Reference proteome</keyword>
<feature type="domain" description="Auxiliary Activity family 9 catalytic" evidence="3">
    <location>
        <begin position="30"/>
        <end position="181"/>
    </location>
</feature>
<evidence type="ECO:0000256" key="2">
    <source>
        <dbReference type="SAM" id="SignalP"/>
    </source>
</evidence>
<dbReference type="AlphaFoldDB" id="A0A428TBL6"/>
<accession>A0A428TBL6</accession>
<dbReference type="InterPro" id="IPR005103">
    <property type="entry name" value="AA9_LPMO"/>
</dbReference>
<comment type="caution">
    <text evidence="4">The sequence shown here is derived from an EMBL/GenBank/DDBJ whole genome shotgun (WGS) entry which is preliminary data.</text>
</comment>
<protein>
    <recommendedName>
        <fullName evidence="3">Auxiliary Activity family 9 catalytic domain-containing protein</fullName>
    </recommendedName>
</protein>